<comment type="caution">
    <text evidence="2">The sequence shown here is derived from an EMBL/GenBank/DDBJ whole genome shotgun (WGS) entry which is preliminary data.</text>
</comment>
<dbReference type="GO" id="GO:0003677">
    <property type="term" value="F:DNA binding"/>
    <property type="evidence" value="ECO:0007669"/>
    <property type="project" value="InterPro"/>
</dbReference>
<keyword evidence="3" id="KW-1185">Reference proteome</keyword>
<dbReference type="SMART" id="SM00530">
    <property type="entry name" value="HTH_XRE"/>
    <property type="match status" value="1"/>
</dbReference>
<dbReference type="EMBL" id="JADOUF010000001">
    <property type="protein sequence ID" value="MBG6141238.1"/>
    <property type="molecule type" value="Genomic_DNA"/>
</dbReference>
<dbReference type="SUPFAM" id="SSF47413">
    <property type="entry name" value="lambda repressor-like DNA-binding domains"/>
    <property type="match status" value="1"/>
</dbReference>
<sequence>MRWLIGVELARHRRDAGLSLAQVSAATGIGRPKLGHMETGLYRQHADDISTVLGAYGVPSEDIARVAALAGHANARTWWAPWESAIPEWMRTMVGLEGMAEREFLFEPLVIPGLLQTEDYALALTQAAVIVRPDRRERVVSFRRERAARLTAHEPLDLHVVIGEAALGLSVGDEPARRHQLEHLIRMAQQPNVAIQVIRPEGGSHGALAVGQFMALKLPETRPVVYVELLDGACYIHEPDLVTTYTMVADTLRQVALSPAESLALIKGLVSAA</sequence>
<proteinExistence type="predicted"/>
<protein>
    <submittedName>
        <fullName evidence="2">Transcriptional regulator with XRE-family HTH domain</fullName>
    </submittedName>
</protein>
<organism evidence="2 3">
    <name type="scientific">Longispora fulva</name>
    <dbReference type="NCBI Taxonomy" id="619741"/>
    <lineage>
        <taxon>Bacteria</taxon>
        <taxon>Bacillati</taxon>
        <taxon>Actinomycetota</taxon>
        <taxon>Actinomycetes</taxon>
        <taxon>Micromonosporales</taxon>
        <taxon>Micromonosporaceae</taxon>
        <taxon>Longispora</taxon>
    </lineage>
</organism>
<dbReference type="RefSeq" id="WP_197007685.1">
    <property type="nucleotide sequence ID" value="NZ_BONS01000029.1"/>
</dbReference>
<dbReference type="PROSITE" id="PS50943">
    <property type="entry name" value="HTH_CROC1"/>
    <property type="match status" value="1"/>
</dbReference>
<dbReference type="AlphaFoldDB" id="A0A8J7H4D8"/>
<name>A0A8J7H4D8_9ACTN</name>
<dbReference type="InterPro" id="IPR043917">
    <property type="entry name" value="DUF5753"/>
</dbReference>
<evidence type="ECO:0000313" key="3">
    <source>
        <dbReference type="Proteomes" id="UP000622552"/>
    </source>
</evidence>
<gene>
    <name evidence="2" type="ORF">IW245_007432</name>
</gene>
<accession>A0A8J7H4D8</accession>
<evidence type="ECO:0000313" key="2">
    <source>
        <dbReference type="EMBL" id="MBG6141238.1"/>
    </source>
</evidence>
<evidence type="ECO:0000259" key="1">
    <source>
        <dbReference type="PROSITE" id="PS50943"/>
    </source>
</evidence>
<dbReference type="InterPro" id="IPR010982">
    <property type="entry name" value="Lambda_DNA-bd_dom_sf"/>
</dbReference>
<dbReference type="Proteomes" id="UP000622552">
    <property type="component" value="Unassembled WGS sequence"/>
</dbReference>
<dbReference type="InterPro" id="IPR001387">
    <property type="entry name" value="Cro/C1-type_HTH"/>
</dbReference>
<dbReference type="Pfam" id="PF13560">
    <property type="entry name" value="HTH_31"/>
    <property type="match status" value="1"/>
</dbReference>
<reference evidence="2" key="1">
    <citation type="submission" date="2020-11" db="EMBL/GenBank/DDBJ databases">
        <title>Sequencing the genomes of 1000 actinobacteria strains.</title>
        <authorList>
            <person name="Klenk H.-P."/>
        </authorList>
    </citation>
    <scope>NUCLEOTIDE SEQUENCE</scope>
    <source>
        <strain evidence="2">DSM 45356</strain>
    </source>
</reference>
<dbReference type="CDD" id="cd00093">
    <property type="entry name" value="HTH_XRE"/>
    <property type="match status" value="1"/>
</dbReference>
<feature type="domain" description="HTH cro/C1-type" evidence="1">
    <location>
        <begin position="9"/>
        <end position="63"/>
    </location>
</feature>
<dbReference type="Gene3D" id="1.10.260.40">
    <property type="entry name" value="lambda repressor-like DNA-binding domains"/>
    <property type="match status" value="1"/>
</dbReference>
<dbReference type="Pfam" id="PF19054">
    <property type="entry name" value="DUF5753"/>
    <property type="match status" value="1"/>
</dbReference>